<accession>L2GVP5</accession>
<name>L2GVP5_VAVCU</name>
<reference evidence="2" key="1">
    <citation type="submission" date="2011-03" db="EMBL/GenBank/DDBJ databases">
        <title>The genome sequence of Vavraia culicis strain floridensis.</title>
        <authorList>
            <consortium name="The Broad Institute Genome Sequencing Platform"/>
            <person name="Cuomo C."/>
            <person name="Becnel J."/>
            <person name="Sanscrainte N."/>
            <person name="Young S.K."/>
            <person name="Zeng Q."/>
            <person name="Gargeya S."/>
            <person name="Fitzgerald M."/>
            <person name="Haas B."/>
            <person name="Abouelleil A."/>
            <person name="Alvarado L."/>
            <person name="Arachchi H.M."/>
            <person name="Berlin A."/>
            <person name="Chapman S.B."/>
            <person name="Gearin G."/>
            <person name="Goldberg J."/>
            <person name="Griggs A."/>
            <person name="Gujja S."/>
            <person name="Hansen M."/>
            <person name="Heiman D."/>
            <person name="Howarth C."/>
            <person name="Larimer J."/>
            <person name="Lui A."/>
            <person name="MacDonald P.J.P."/>
            <person name="McCowen C."/>
            <person name="Montmayeur A."/>
            <person name="Murphy C."/>
            <person name="Neiman D."/>
            <person name="Pearson M."/>
            <person name="Priest M."/>
            <person name="Roberts A."/>
            <person name="Saif S."/>
            <person name="Shea T."/>
            <person name="Sisk P."/>
            <person name="Stolte C."/>
            <person name="Sykes S."/>
            <person name="Wortman J."/>
            <person name="Nusbaum C."/>
            <person name="Birren B."/>
        </authorList>
    </citation>
    <scope>NUCLEOTIDE SEQUENCE [LARGE SCALE GENOMIC DNA]</scope>
    <source>
        <strain evidence="2">floridensis</strain>
    </source>
</reference>
<feature type="non-terminal residue" evidence="1">
    <location>
        <position position="1"/>
    </location>
</feature>
<sequence length="181" mass="21732">VFTNLENLKYYEFNPFLVSFVLTFDKEVEKTENVFIKYFLNALEWNKDKEERACEADQSDKDGDQVVMDTYSRIYVSLVCYVCMKYRLRTAVHLTSYYGVIVMLINCIEQPCNDDYVNAMKTNILGIVFDLDEKRRDDVKALYSTFLKDKESENMSDYLRFYRKFSKKMEKKMKRSVDRKR</sequence>
<dbReference type="GeneID" id="19878674"/>
<dbReference type="STRING" id="948595.L2GVP5"/>
<organism evidence="1 2">
    <name type="scientific">Vavraia culicis (isolate floridensis)</name>
    <name type="common">Microsporidian parasite</name>
    <dbReference type="NCBI Taxonomy" id="948595"/>
    <lineage>
        <taxon>Eukaryota</taxon>
        <taxon>Fungi</taxon>
        <taxon>Fungi incertae sedis</taxon>
        <taxon>Microsporidia</taxon>
        <taxon>Pleistophoridae</taxon>
        <taxon>Vavraia</taxon>
    </lineage>
</organism>
<protein>
    <submittedName>
        <fullName evidence="1">Uncharacterized protein</fullName>
    </submittedName>
</protein>
<keyword evidence="2" id="KW-1185">Reference proteome</keyword>
<dbReference type="HOGENOM" id="CLU_1492616_0_0_1"/>
<dbReference type="InParanoid" id="L2GVP5"/>
<proteinExistence type="predicted"/>
<dbReference type="Proteomes" id="UP000011081">
    <property type="component" value="Unassembled WGS sequence"/>
</dbReference>
<dbReference type="RefSeq" id="XP_008073812.1">
    <property type="nucleotide sequence ID" value="XM_008075621.1"/>
</dbReference>
<dbReference type="AlphaFoldDB" id="L2GVP5"/>
<gene>
    <name evidence="1" type="ORF">VCUG_00791</name>
</gene>
<dbReference type="EMBL" id="GL877413">
    <property type="protein sequence ID" value="ELA47709.1"/>
    <property type="molecule type" value="Genomic_DNA"/>
</dbReference>
<dbReference type="VEuPathDB" id="MicrosporidiaDB:VCUG_00791"/>
<evidence type="ECO:0000313" key="2">
    <source>
        <dbReference type="Proteomes" id="UP000011081"/>
    </source>
</evidence>
<evidence type="ECO:0000313" key="1">
    <source>
        <dbReference type="EMBL" id="ELA47709.1"/>
    </source>
</evidence>